<keyword evidence="3" id="KW-1185">Reference proteome</keyword>
<comment type="caution">
    <text evidence="2">The sequence shown here is derived from an EMBL/GenBank/DDBJ whole genome shotgun (WGS) entry which is preliminary data.</text>
</comment>
<name>A0ABS8TA15_DATST</name>
<gene>
    <name evidence="2" type="ORF">HAX54_006282</name>
</gene>
<protein>
    <submittedName>
        <fullName evidence="2">Uncharacterized protein</fullName>
    </submittedName>
</protein>
<evidence type="ECO:0000256" key="1">
    <source>
        <dbReference type="SAM" id="MobiDB-lite"/>
    </source>
</evidence>
<sequence>MGRTTRDSNAGPTRRRRQAVPNIEHRRSSHPKRHPCRRIWSQVCNSHGSSLFAMGVDGGFLGSTSADRNCRFGREETWGCHGDAVAVEATLGRRKWPLFTPEMLN</sequence>
<evidence type="ECO:0000313" key="3">
    <source>
        <dbReference type="Proteomes" id="UP000823775"/>
    </source>
</evidence>
<accession>A0ABS8TA15</accession>
<proteinExistence type="predicted"/>
<dbReference type="Proteomes" id="UP000823775">
    <property type="component" value="Unassembled WGS sequence"/>
</dbReference>
<reference evidence="2 3" key="1">
    <citation type="journal article" date="2021" name="BMC Genomics">
        <title>Datura genome reveals duplications of psychoactive alkaloid biosynthetic genes and high mutation rate following tissue culture.</title>
        <authorList>
            <person name="Rajewski A."/>
            <person name="Carter-House D."/>
            <person name="Stajich J."/>
            <person name="Litt A."/>
        </authorList>
    </citation>
    <scope>NUCLEOTIDE SEQUENCE [LARGE SCALE GENOMIC DNA]</scope>
    <source>
        <strain evidence="2">AR-01</strain>
    </source>
</reference>
<evidence type="ECO:0000313" key="2">
    <source>
        <dbReference type="EMBL" id="MCD7468266.1"/>
    </source>
</evidence>
<organism evidence="2 3">
    <name type="scientific">Datura stramonium</name>
    <name type="common">Jimsonweed</name>
    <name type="synonym">Common thornapple</name>
    <dbReference type="NCBI Taxonomy" id="4076"/>
    <lineage>
        <taxon>Eukaryota</taxon>
        <taxon>Viridiplantae</taxon>
        <taxon>Streptophyta</taxon>
        <taxon>Embryophyta</taxon>
        <taxon>Tracheophyta</taxon>
        <taxon>Spermatophyta</taxon>
        <taxon>Magnoliopsida</taxon>
        <taxon>eudicotyledons</taxon>
        <taxon>Gunneridae</taxon>
        <taxon>Pentapetalae</taxon>
        <taxon>asterids</taxon>
        <taxon>lamiids</taxon>
        <taxon>Solanales</taxon>
        <taxon>Solanaceae</taxon>
        <taxon>Solanoideae</taxon>
        <taxon>Datureae</taxon>
        <taxon>Datura</taxon>
    </lineage>
</organism>
<dbReference type="EMBL" id="JACEIK010001312">
    <property type="protein sequence ID" value="MCD7468266.1"/>
    <property type="molecule type" value="Genomic_DNA"/>
</dbReference>
<feature type="region of interest" description="Disordered" evidence="1">
    <location>
        <begin position="1"/>
        <end position="35"/>
    </location>
</feature>